<dbReference type="SMART" id="SM00884">
    <property type="entry name" value="Cullin_Nedd8"/>
    <property type="match status" value="1"/>
</dbReference>
<protein>
    <recommendedName>
        <fullName evidence="4">Cullin family profile domain-containing protein</fullName>
    </recommendedName>
</protein>
<dbReference type="Pfam" id="PF00888">
    <property type="entry name" value="Cullin"/>
    <property type="match status" value="2"/>
</dbReference>
<dbReference type="InterPro" id="IPR016158">
    <property type="entry name" value="Cullin_homology"/>
</dbReference>
<proteinExistence type="inferred from homology"/>
<comment type="similarity">
    <text evidence="1 2">Belongs to the cullin family.</text>
</comment>
<evidence type="ECO:0000313" key="6">
    <source>
        <dbReference type="Proteomes" id="UP000683925"/>
    </source>
</evidence>
<keyword evidence="3" id="KW-0472">Membrane</keyword>
<name>A0A8S1XEW5_PAROT</name>
<keyword evidence="3" id="KW-0812">Transmembrane</keyword>
<feature type="transmembrane region" description="Helical" evidence="3">
    <location>
        <begin position="109"/>
        <end position="129"/>
    </location>
</feature>
<dbReference type="Proteomes" id="UP000683925">
    <property type="component" value="Unassembled WGS sequence"/>
</dbReference>
<dbReference type="InterPro" id="IPR019559">
    <property type="entry name" value="Cullin_neddylation_domain"/>
</dbReference>
<evidence type="ECO:0000256" key="3">
    <source>
        <dbReference type="SAM" id="Phobius"/>
    </source>
</evidence>
<evidence type="ECO:0000256" key="2">
    <source>
        <dbReference type="RuleBase" id="RU003829"/>
    </source>
</evidence>
<dbReference type="OrthoDB" id="27073at2759"/>
<dbReference type="InterPro" id="IPR045093">
    <property type="entry name" value="Cullin"/>
</dbReference>
<evidence type="ECO:0000313" key="5">
    <source>
        <dbReference type="EMBL" id="CAD8199448.1"/>
    </source>
</evidence>
<dbReference type="PANTHER" id="PTHR11932">
    <property type="entry name" value="CULLIN"/>
    <property type="match status" value="1"/>
</dbReference>
<dbReference type="InterPro" id="IPR001373">
    <property type="entry name" value="Cullin_N"/>
</dbReference>
<dbReference type="GO" id="GO:0031625">
    <property type="term" value="F:ubiquitin protein ligase binding"/>
    <property type="evidence" value="ECO:0007669"/>
    <property type="project" value="InterPro"/>
</dbReference>
<dbReference type="PROSITE" id="PS50069">
    <property type="entry name" value="CULLIN_2"/>
    <property type="match status" value="1"/>
</dbReference>
<dbReference type="GO" id="GO:0006511">
    <property type="term" value="P:ubiquitin-dependent protein catabolic process"/>
    <property type="evidence" value="ECO:0007669"/>
    <property type="project" value="InterPro"/>
</dbReference>
<reference evidence="5" key="1">
    <citation type="submission" date="2021-01" db="EMBL/GenBank/DDBJ databases">
        <authorList>
            <consortium name="Genoscope - CEA"/>
            <person name="William W."/>
        </authorList>
    </citation>
    <scope>NUCLEOTIDE SEQUENCE</scope>
</reference>
<evidence type="ECO:0000259" key="4">
    <source>
        <dbReference type="PROSITE" id="PS50069"/>
    </source>
</evidence>
<dbReference type="Pfam" id="PF10557">
    <property type="entry name" value="Cullin_Nedd8"/>
    <property type="match status" value="1"/>
</dbReference>
<organism evidence="5 6">
    <name type="scientific">Paramecium octaurelia</name>
    <dbReference type="NCBI Taxonomy" id="43137"/>
    <lineage>
        <taxon>Eukaryota</taxon>
        <taxon>Sar</taxon>
        <taxon>Alveolata</taxon>
        <taxon>Ciliophora</taxon>
        <taxon>Intramacronucleata</taxon>
        <taxon>Oligohymenophorea</taxon>
        <taxon>Peniculida</taxon>
        <taxon>Parameciidae</taxon>
        <taxon>Paramecium</taxon>
    </lineage>
</organism>
<keyword evidence="3" id="KW-1133">Transmembrane helix</keyword>
<comment type="caution">
    <text evidence="5">The sequence shown here is derived from an EMBL/GenBank/DDBJ whole genome shotgun (WGS) entry which is preliminary data.</text>
</comment>
<dbReference type="EMBL" id="CAJJDP010000119">
    <property type="protein sequence ID" value="CAD8199448.1"/>
    <property type="molecule type" value="Genomic_DNA"/>
</dbReference>
<keyword evidence="6" id="KW-1185">Reference proteome</keyword>
<sequence>MRHLLTIPSSLNTDPLYFIYRVIQKTTQTFQISRKSFEAIAAYAYHLAIKGRKSQYYSDQRLKNLHQNLQLNFAKLHLNQWNKQLEKTLTSIFKIVIHKFYQFSAIRHYYILCEINIVILFYYFPIFIIQHISRILINEIAHSIQNSSVYQLQQYFSYQICLFNQCLFNFFLFMSIQDQEIGLQELKIQIEGLIQNSIKTRDYQINVFVKFDSVLRKQVNSTPQAKQLCKQIILLMLTCLKDAYDKTFKKLSDLEEFFTNFLQFQTTSKYLNLACYHICQTLSQEETFSFYDVAVCKFIKDNIQHIQQTIFKNLLNHLEQIYKKQEYEFVHKKQELEVNNSIMKYQNYIQILLAISENKLLLQRDINVFDDLCQKVLFKFIEDQYQQKNQKWSQVYSVKDYLTLVERDLKLNEELFKSLIEQEKLRDHYINILRIVYEKLLLPYKGVILRDERGLQGLLKEFQDCNDKESVREEIILILRVYSKFQDREEYFNDFKQNFQAFVRKAIDEQYKKETLHHELEKQKSKYKSLVKILCDIYDKFNDLIQQCFRQSTGFSGRYDLEMIVKSELNLFFISLEQSIQLTLQLCNYVHELTLQMARTDDQQQREENQDEIIKVQDSLLPYVQDSEYYLNIYYYRLASRLLGYLFFFDKKSVNDHLENEKQILDKMKKFFGNNKLKKLYKMITETSDLAQKTPVSTFDGVTQEIIQINKKKWPVHYEQIYKKQEYEFVHKKQELEVNNSIMKYQNYIQILLAISENKLLLQRDINVFDDLCQKVLFKFIEDQYQQKNQKWSQVYSVKDYLTLVERDLKLNEELFKSLIEQEKLRDHYINILRIVYEKLLLPYKGVILRDERGLQGLLKEFQDCNDKESVREEIILILRVYSKFQDREEYFNDFKQNFQAFVRKAIDEQYKKETLHHELEKQKSKYKSLVKILCDIYDKFNDLIQQCFRQSTGFSGRYDLEMIVKSELNLFFISLEQSIQLTLQLCNYVHELTLQMARTDDQQQREENQDEIIKVQDSLLPYVQDSEYYLNIYYYRLASRLLGYLFFFDKKSVNDHLENEKQILDKMKKFFGNNKLKKLYKMITETSDLAQKTPVSTFDGVTQEIIQINKKKWPVHYGNDQNIFKYYDNQKAEYHMMHNQQYNVVFSDTLSYVEIHWIEVNKWLMINCVQAAILFLYDKNEDPKSLDYISDSIKLEKSQVKFQLDRMVKLKILWNDEQCYYLNNSQIEQEIKEEWIIMEHNIYENERYINEIKPIVDKTQDFKYQLDACIMKVLKAEKRVFHTTLLEKVLQHFYPTVITNEQLKLSIEFLSKYQYISRDPKDLSAYLYE</sequence>
<gene>
    <name evidence="5" type="ORF">POCTA_138.1.T1190114</name>
</gene>
<accession>A0A8S1XEW5</accession>
<feature type="domain" description="Cullin family profile" evidence="4">
    <location>
        <begin position="981"/>
        <end position="1209"/>
    </location>
</feature>
<evidence type="ECO:0000256" key="1">
    <source>
        <dbReference type="PROSITE-ProRule" id="PRU00330"/>
    </source>
</evidence>